<evidence type="ECO:0000256" key="5">
    <source>
        <dbReference type="RuleBase" id="RU365068"/>
    </source>
</evidence>
<feature type="compositionally biased region" description="Basic residues" evidence="6">
    <location>
        <begin position="529"/>
        <end position="538"/>
    </location>
</feature>
<protein>
    <recommendedName>
        <fullName evidence="5">ATP-dependent RNA helicase</fullName>
        <ecNumber evidence="5">3.6.4.13</ecNumber>
    </recommendedName>
</protein>
<evidence type="ECO:0000256" key="6">
    <source>
        <dbReference type="SAM" id="MobiDB-lite"/>
    </source>
</evidence>
<keyword evidence="4 5" id="KW-0694">RNA-binding</keyword>
<feature type="region of interest" description="Disordered" evidence="6">
    <location>
        <begin position="46"/>
        <end position="98"/>
    </location>
</feature>
<dbReference type="SUPFAM" id="SSF52540">
    <property type="entry name" value="P-loop containing nucleoside triphosphate hydrolases"/>
    <property type="match status" value="2"/>
</dbReference>
<dbReference type="InterPro" id="IPR027417">
    <property type="entry name" value="P-loop_NTPase"/>
</dbReference>
<dbReference type="PANTHER" id="PTHR24031">
    <property type="entry name" value="RNA HELICASE"/>
    <property type="match status" value="1"/>
</dbReference>
<evidence type="ECO:0000256" key="1">
    <source>
        <dbReference type="ARBA" id="ARBA00022741"/>
    </source>
</evidence>
<feature type="compositionally biased region" description="Basic and acidic residues" evidence="6">
    <location>
        <begin position="465"/>
        <end position="484"/>
    </location>
</feature>
<evidence type="ECO:0000313" key="11">
    <source>
        <dbReference type="Proteomes" id="UP000751190"/>
    </source>
</evidence>
<evidence type="ECO:0000259" key="8">
    <source>
        <dbReference type="PROSITE" id="PS51192"/>
    </source>
</evidence>
<dbReference type="GO" id="GO:0003723">
    <property type="term" value="F:RNA binding"/>
    <property type="evidence" value="ECO:0007669"/>
    <property type="project" value="UniProtKB-UniRule"/>
</dbReference>
<comment type="similarity">
    <text evidence="5">Belongs to the DEAD box helicase family.</text>
</comment>
<keyword evidence="5" id="KW-0347">Helicase</keyword>
<accession>A0A8J6CBL7</accession>
<comment type="caution">
    <text evidence="10">The sequence shown here is derived from an EMBL/GenBank/DDBJ whole genome shotgun (WGS) entry which is preliminary data.</text>
</comment>
<sequence length="952" mass="94757">MRLADATLVALLAASTTGLGGGGHSALRRAPRARATRAIVALDAAAGARPPRGAHPEFDRATRAAPPLRSAKSWVERRRGEDGSSSVAGRNKNRARNRAREWERLGDMVHVRPAARAGDATRSALAGLGLGARAEELAARGARELLSDTEAATLLAALPRDAAAPARAAEGGAQSAAAGSAQPWAGAPAAEQPGAAAAQRPRWFDAITFGGLSVGPGLRAALSAQQLLAPLPVQAAAFQPIRARENAVVVAAPTGSGKTLAIFLPLVARLLTEPPDGERGRVGGAFRALVIAPSAELAAQHARTLAHLLEHAQRGEATARAARDAGGAVGGARHDASADRLTVALWTVADAAAARAARLLALGTRGGAPTTRGDGDGGGGASSTSGSAASSALDAAGATAGEAASAELQLATIVVATPAAALLRVRLGLSAKCWARLSTVVLDEPDALLALRTGGASRAGAGARSAREGGADAADADGRARGWWEDGTDGDDDGDGADDSDDDGDDGGGGADGDDAEDRAAPSMPSRAARARAARASKRPTDELLAIIAARAPGGFAPARGMRRDAVPAMRALPPAARAPSAAAAGPRGWDAPPGGSLRGWDGASVRAATSSRESARDAAPARTRAPARPPTAPPAQQARPVQLVLSSATVGRALRKRVQLLTDGASITDAAIVVTAEAEGGGGGGARAGGGGSGRGRAQSALMLPPQIAHGYWLAPDGAADGDVCDDAWLGLVARAWHAWLAVDRARAHGAHGAGADRTPAAAAGTERGTHERGRIGILFVRRADSVADATRALRESGRLGAGVRVCELRARPGAASVGSAGEDGTMPDAADAVNAMADAVADAQLGRTTLLVASEHRARGLDVSGVGLVLVRATAGASAAAYVHCAGRTGRAGSAGSALALLSAASAPAYARLIATLGLRLSDALCTSECPPEAEAGAPEAVTPAAAAGL</sequence>
<evidence type="ECO:0000256" key="3">
    <source>
        <dbReference type="ARBA" id="ARBA00022840"/>
    </source>
</evidence>
<keyword evidence="11" id="KW-1185">Reference proteome</keyword>
<feature type="region of interest" description="Disordered" evidence="6">
    <location>
        <begin position="458"/>
        <end position="539"/>
    </location>
</feature>
<dbReference type="EMBL" id="JAGTXO010000003">
    <property type="protein sequence ID" value="KAG8468892.1"/>
    <property type="molecule type" value="Genomic_DNA"/>
</dbReference>
<dbReference type="AlphaFoldDB" id="A0A8J6CBL7"/>
<dbReference type="PROSITE" id="PS51194">
    <property type="entry name" value="HELICASE_CTER"/>
    <property type="match status" value="1"/>
</dbReference>
<dbReference type="Gene3D" id="3.40.50.300">
    <property type="entry name" value="P-loop containing nucleotide triphosphate hydrolases"/>
    <property type="match status" value="2"/>
</dbReference>
<keyword evidence="7" id="KW-0732">Signal</keyword>
<comment type="function">
    <text evidence="5">RNA helicase.</text>
</comment>
<feature type="signal peptide" evidence="7">
    <location>
        <begin position="1"/>
        <end position="18"/>
    </location>
</feature>
<keyword evidence="3 5" id="KW-0067">ATP-binding</keyword>
<feature type="region of interest" description="Disordered" evidence="6">
    <location>
        <begin position="166"/>
        <end position="197"/>
    </location>
</feature>
<dbReference type="InterPro" id="IPR014001">
    <property type="entry name" value="Helicase_ATP-bd"/>
</dbReference>
<comment type="catalytic activity">
    <reaction evidence="5">
        <text>ATP + H2O = ADP + phosphate + H(+)</text>
        <dbReference type="Rhea" id="RHEA:13065"/>
        <dbReference type="ChEBI" id="CHEBI:15377"/>
        <dbReference type="ChEBI" id="CHEBI:15378"/>
        <dbReference type="ChEBI" id="CHEBI:30616"/>
        <dbReference type="ChEBI" id="CHEBI:43474"/>
        <dbReference type="ChEBI" id="CHEBI:456216"/>
        <dbReference type="EC" id="3.6.4.13"/>
    </reaction>
</comment>
<dbReference type="GO" id="GO:0016787">
    <property type="term" value="F:hydrolase activity"/>
    <property type="evidence" value="ECO:0007669"/>
    <property type="project" value="UniProtKB-KW"/>
</dbReference>
<dbReference type="Proteomes" id="UP000751190">
    <property type="component" value="Unassembled WGS sequence"/>
</dbReference>
<feature type="compositionally biased region" description="Low complexity" evidence="6">
    <location>
        <begin position="618"/>
        <end position="627"/>
    </location>
</feature>
<dbReference type="InterPro" id="IPR011545">
    <property type="entry name" value="DEAD/DEAH_box_helicase_dom"/>
</dbReference>
<evidence type="ECO:0000259" key="9">
    <source>
        <dbReference type="PROSITE" id="PS51194"/>
    </source>
</evidence>
<dbReference type="OrthoDB" id="10680972at2759"/>
<dbReference type="PROSITE" id="PS51192">
    <property type="entry name" value="HELICASE_ATP_BIND_1"/>
    <property type="match status" value="1"/>
</dbReference>
<dbReference type="SMART" id="SM00487">
    <property type="entry name" value="DEXDc"/>
    <property type="match status" value="1"/>
</dbReference>
<feature type="compositionally biased region" description="Acidic residues" evidence="6">
    <location>
        <begin position="486"/>
        <end position="517"/>
    </location>
</feature>
<organism evidence="10 11">
    <name type="scientific">Diacronema lutheri</name>
    <name type="common">Unicellular marine alga</name>
    <name type="synonym">Monochrysis lutheri</name>
    <dbReference type="NCBI Taxonomy" id="2081491"/>
    <lineage>
        <taxon>Eukaryota</taxon>
        <taxon>Haptista</taxon>
        <taxon>Haptophyta</taxon>
        <taxon>Pavlovophyceae</taxon>
        <taxon>Pavlovales</taxon>
        <taxon>Pavlovaceae</taxon>
        <taxon>Diacronema</taxon>
    </lineage>
</organism>
<reference evidence="10" key="1">
    <citation type="submission" date="2021-05" db="EMBL/GenBank/DDBJ databases">
        <title>The genome of the haptophyte Pavlova lutheri (Diacronema luteri, Pavlovales) - a model for lipid biosynthesis in eukaryotic algae.</title>
        <authorList>
            <person name="Hulatt C.J."/>
            <person name="Posewitz M.C."/>
        </authorList>
    </citation>
    <scope>NUCLEOTIDE SEQUENCE</scope>
    <source>
        <strain evidence="10">NIVA-4/92</strain>
    </source>
</reference>
<name>A0A8J6CBL7_DIALT</name>
<feature type="region of interest" description="Disordered" evidence="6">
    <location>
        <begin position="578"/>
        <end position="641"/>
    </location>
</feature>
<keyword evidence="2 5" id="KW-0378">Hydrolase</keyword>
<keyword evidence="1 5" id="KW-0547">Nucleotide-binding</keyword>
<dbReference type="GO" id="GO:0003724">
    <property type="term" value="F:RNA helicase activity"/>
    <property type="evidence" value="ECO:0007669"/>
    <property type="project" value="UniProtKB-EC"/>
</dbReference>
<evidence type="ECO:0000256" key="2">
    <source>
        <dbReference type="ARBA" id="ARBA00022801"/>
    </source>
</evidence>
<evidence type="ECO:0000256" key="4">
    <source>
        <dbReference type="ARBA" id="ARBA00022884"/>
    </source>
</evidence>
<dbReference type="InterPro" id="IPR001650">
    <property type="entry name" value="Helicase_C-like"/>
</dbReference>
<gene>
    <name evidence="10" type="ORF">KFE25_007410</name>
</gene>
<feature type="compositionally biased region" description="Low complexity" evidence="6">
    <location>
        <begin position="578"/>
        <end position="588"/>
    </location>
</feature>
<evidence type="ECO:0000256" key="7">
    <source>
        <dbReference type="SAM" id="SignalP"/>
    </source>
</evidence>
<dbReference type="Pfam" id="PF00270">
    <property type="entry name" value="DEAD"/>
    <property type="match status" value="1"/>
</dbReference>
<dbReference type="EC" id="3.6.4.13" evidence="5"/>
<proteinExistence type="inferred from homology"/>
<comment type="domain">
    <text evidence="5">The Q motif is unique to and characteristic of the DEAD box family of RNA helicases and controls ATP binding and hydrolysis.</text>
</comment>
<feature type="region of interest" description="Disordered" evidence="6">
    <location>
        <begin position="365"/>
        <end position="388"/>
    </location>
</feature>
<feature type="domain" description="Helicase ATP-binding" evidence="8">
    <location>
        <begin position="239"/>
        <end position="457"/>
    </location>
</feature>
<feature type="chain" id="PRO_5035206498" description="ATP-dependent RNA helicase" evidence="7">
    <location>
        <begin position="19"/>
        <end position="952"/>
    </location>
</feature>
<evidence type="ECO:0000313" key="10">
    <source>
        <dbReference type="EMBL" id="KAG8468892.1"/>
    </source>
</evidence>
<dbReference type="GO" id="GO:0005524">
    <property type="term" value="F:ATP binding"/>
    <property type="evidence" value="ECO:0007669"/>
    <property type="project" value="UniProtKB-UniRule"/>
</dbReference>
<feature type="domain" description="Helicase C-terminal" evidence="9">
    <location>
        <begin position="758"/>
        <end position="940"/>
    </location>
</feature>